<reference evidence="8" key="1">
    <citation type="submission" date="2020-01" db="EMBL/GenBank/DDBJ databases">
        <authorList>
            <consortium name="DOE Joint Genome Institute"/>
            <person name="Haridas S."/>
            <person name="Albert R."/>
            <person name="Binder M."/>
            <person name="Bloem J."/>
            <person name="Labutti K."/>
            <person name="Salamov A."/>
            <person name="Andreopoulos B."/>
            <person name="Baker S.E."/>
            <person name="Barry K."/>
            <person name="Bills G."/>
            <person name="Bluhm B.H."/>
            <person name="Cannon C."/>
            <person name="Castanera R."/>
            <person name="Culley D.E."/>
            <person name="Daum C."/>
            <person name="Ezra D."/>
            <person name="Gonzalez J.B."/>
            <person name="Henrissat B."/>
            <person name="Kuo A."/>
            <person name="Liang C."/>
            <person name="Lipzen A."/>
            <person name="Lutzoni F."/>
            <person name="Magnuson J."/>
            <person name="Mondo S."/>
            <person name="Nolan M."/>
            <person name="Ohm R."/>
            <person name="Pangilinan J."/>
            <person name="Park H.-J."/>
            <person name="Ramirez L."/>
            <person name="Alfaro M."/>
            <person name="Sun H."/>
            <person name="Tritt A."/>
            <person name="Yoshinaga Y."/>
            <person name="Zwiers L.-H."/>
            <person name="Turgeon B.G."/>
            <person name="Goodwin S.B."/>
            <person name="Spatafora J.W."/>
            <person name="Crous P.W."/>
            <person name="Grigoriev I.V."/>
        </authorList>
    </citation>
    <scope>NUCLEOTIDE SEQUENCE</scope>
    <source>
        <strain evidence="8">CBS 342.82</strain>
    </source>
</reference>
<reference evidence="8" key="2">
    <citation type="submission" date="2020-04" db="EMBL/GenBank/DDBJ databases">
        <authorList>
            <consortium name="NCBI Genome Project"/>
        </authorList>
    </citation>
    <scope>NUCLEOTIDE SEQUENCE</scope>
    <source>
        <strain evidence="8">CBS 342.82</strain>
    </source>
</reference>
<evidence type="ECO:0000256" key="3">
    <source>
        <dbReference type="ARBA" id="ARBA00023163"/>
    </source>
</evidence>
<dbReference type="AlphaFoldDB" id="A0A6J3M3H9"/>
<gene>
    <name evidence="8" type="ORF">K489DRAFT_370209</name>
</gene>
<dbReference type="Pfam" id="PF00172">
    <property type="entry name" value="Zn_clus"/>
    <property type="match status" value="1"/>
</dbReference>
<dbReference type="PANTHER" id="PTHR47424:SF9">
    <property type="entry name" value="TAH-2"/>
    <property type="match status" value="1"/>
</dbReference>
<feature type="region of interest" description="Disordered" evidence="5">
    <location>
        <begin position="67"/>
        <end position="105"/>
    </location>
</feature>
<evidence type="ECO:0000313" key="7">
    <source>
        <dbReference type="Proteomes" id="UP000504637"/>
    </source>
</evidence>
<dbReference type="GO" id="GO:0008270">
    <property type="term" value="F:zinc ion binding"/>
    <property type="evidence" value="ECO:0007669"/>
    <property type="project" value="InterPro"/>
</dbReference>
<organism evidence="8">
    <name type="scientific">Dissoconium aciculare CBS 342.82</name>
    <dbReference type="NCBI Taxonomy" id="1314786"/>
    <lineage>
        <taxon>Eukaryota</taxon>
        <taxon>Fungi</taxon>
        <taxon>Dikarya</taxon>
        <taxon>Ascomycota</taxon>
        <taxon>Pezizomycotina</taxon>
        <taxon>Dothideomycetes</taxon>
        <taxon>Dothideomycetidae</taxon>
        <taxon>Mycosphaerellales</taxon>
        <taxon>Dissoconiaceae</taxon>
        <taxon>Dissoconium</taxon>
    </lineage>
</organism>
<dbReference type="SMART" id="SM00066">
    <property type="entry name" value="GAL4"/>
    <property type="match status" value="1"/>
</dbReference>
<dbReference type="Pfam" id="PF04082">
    <property type="entry name" value="Fungal_trans"/>
    <property type="match status" value="1"/>
</dbReference>
<keyword evidence="7" id="KW-1185">Reference proteome</keyword>
<evidence type="ECO:0000259" key="6">
    <source>
        <dbReference type="PROSITE" id="PS50048"/>
    </source>
</evidence>
<dbReference type="GO" id="GO:0000981">
    <property type="term" value="F:DNA-binding transcription factor activity, RNA polymerase II-specific"/>
    <property type="evidence" value="ECO:0007669"/>
    <property type="project" value="InterPro"/>
</dbReference>
<name>A0A6J3M3H9_9PEZI</name>
<dbReference type="GO" id="GO:0000978">
    <property type="term" value="F:RNA polymerase II cis-regulatory region sequence-specific DNA binding"/>
    <property type="evidence" value="ECO:0007669"/>
    <property type="project" value="TreeGrafter"/>
</dbReference>
<evidence type="ECO:0000256" key="2">
    <source>
        <dbReference type="ARBA" id="ARBA00023015"/>
    </source>
</evidence>
<dbReference type="InterPro" id="IPR036864">
    <property type="entry name" value="Zn2-C6_fun-type_DNA-bd_sf"/>
</dbReference>
<evidence type="ECO:0000313" key="8">
    <source>
        <dbReference type="RefSeq" id="XP_033459591.1"/>
    </source>
</evidence>
<dbReference type="GO" id="GO:0006351">
    <property type="term" value="P:DNA-templated transcription"/>
    <property type="evidence" value="ECO:0007669"/>
    <property type="project" value="InterPro"/>
</dbReference>
<dbReference type="GeneID" id="54360909"/>
<dbReference type="GO" id="GO:0005634">
    <property type="term" value="C:nucleus"/>
    <property type="evidence" value="ECO:0007669"/>
    <property type="project" value="TreeGrafter"/>
</dbReference>
<dbReference type="Gene3D" id="4.10.240.10">
    <property type="entry name" value="Zn(2)-C6 fungal-type DNA-binding domain"/>
    <property type="match status" value="1"/>
</dbReference>
<dbReference type="PANTHER" id="PTHR47424">
    <property type="entry name" value="REGULATORY PROTEIN GAL4"/>
    <property type="match status" value="1"/>
</dbReference>
<accession>A0A6J3M3H9</accession>
<dbReference type="CDD" id="cd12148">
    <property type="entry name" value="fungal_TF_MHR"/>
    <property type="match status" value="1"/>
</dbReference>
<feature type="region of interest" description="Disordered" evidence="5">
    <location>
        <begin position="693"/>
        <end position="714"/>
    </location>
</feature>
<dbReference type="CDD" id="cd00067">
    <property type="entry name" value="GAL4"/>
    <property type="match status" value="1"/>
</dbReference>
<keyword evidence="2" id="KW-0805">Transcription regulation</keyword>
<keyword evidence="4" id="KW-0539">Nucleus</keyword>
<dbReference type="InterPro" id="IPR007219">
    <property type="entry name" value="XnlR_reg_dom"/>
</dbReference>
<evidence type="ECO:0000256" key="4">
    <source>
        <dbReference type="ARBA" id="ARBA00023242"/>
    </source>
</evidence>
<dbReference type="GO" id="GO:0000435">
    <property type="term" value="P:positive regulation of transcription from RNA polymerase II promoter by galactose"/>
    <property type="evidence" value="ECO:0007669"/>
    <property type="project" value="TreeGrafter"/>
</dbReference>
<evidence type="ECO:0000256" key="5">
    <source>
        <dbReference type="SAM" id="MobiDB-lite"/>
    </source>
</evidence>
<feature type="region of interest" description="Disordered" evidence="5">
    <location>
        <begin position="1"/>
        <end position="31"/>
    </location>
</feature>
<dbReference type="RefSeq" id="XP_033459591.1">
    <property type="nucleotide sequence ID" value="XM_033603109.1"/>
</dbReference>
<keyword evidence="3" id="KW-0804">Transcription</keyword>
<dbReference type="PROSITE" id="PS50048">
    <property type="entry name" value="ZN2_CY6_FUNGAL_2"/>
    <property type="match status" value="1"/>
</dbReference>
<dbReference type="PROSITE" id="PS00463">
    <property type="entry name" value="ZN2_CY6_FUNGAL_1"/>
    <property type="match status" value="1"/>
</dbReference>
<sequence length="714" mass="79931">MPPTMHPRTSTASVDAASPSSSKRRRRGEDRVAAACDLCKSRKVKCDGNLPCSYCCKRLLNASCAFSGPRTHRNGSNTDGVSDDEEPRQRNPISRSGPGGNTTATTATTVLTSTHRAGKVNGARQNTAVPLEARLVRDAQGKMIFIGDCAPLSFLQTVRQLIATKLTTSAELPAHLSHDSVIEVRRSKHVNNNGQSEARSARRIRYEEISDLLQFYYTATSGLVDFLDDEALERQVEERFREINGSKGSDLDEHDVGNALLYLIIAIGLQHMDDDKRADFWFERGRRILLLQLDSDMTIFSVRGFALVSVFMLRGCQLNAAYLNFGLAARSGYAIGLHRSEVNASFGPKLHALRNRIWKSLRVVDMLMSNMLGRPTSTADIDCTIPYDKLEDNRHHRLDASLQIFLVIERIVLEVYSRKCISLRIADYISHQIKLWAGKWMADFTEIVENPRQWLRREVLGACRNLCSYYYSIMLLTRPFLIYQLYDYLGVSSTSRGSHAEHQNKMKFGNAALDAASRMVEVMCGMIDEAINQREPMVISWLFTASLVLTIGLLGPDGSSFEEHCRKAIKCLGYFAASSDPHAQQYLNAVNAIFDITRTHALEREVQHRKERKRASAALFGLYSGTDRVLGHQDSTALRDSVEIATEPPESSATDLTTGYGDIFALPWLEGNDLDLQSFLRPDRESVEGGFNGVPLFPIHDQRPTNTDPDLPWL</sequence>
<dbReference type="SUPFAM" id="SSF57701">
    <property type="entry name" value="Zn2/Cys6 DNA-binding domain"/>
    <property type="match status" value="1"/>
</dbReference>
<protein>
    <recommendedName>
        <fullName evidence="6">Zn(2)-C6 fungal-type domain-containing protein</fullName>
    </recommendedName>
</protein>
<keyword evidence="1" id="KW-0479">Metal-binding</keyword>
<dbReference type="InterPro" id="IPR051127">
    <property type="entry name" value="Fungal_SecMet_Regulators"/>
</dbReference>
<evidence type="ECO:0000256" key="1">
    <source>
        <dbReference type="ARBA" id="ARBA00022723"/>
    </source>
</evidence>
<dbReference type="InterPro" id="IPR001138">
    <property type="entry name" value="Zn2Cys6_DnaBD"/>
</dbReference>
<reference evidence="8" key="3">
    <citation type="submission" date="2025-08" db="UniProtKB">
        <authorList>
            <consortium name="RefSeq"/>
        </authorList>
    </citation>
    <scope>IDENTIFICATION</scope>
    <source>
        <strain evidence="8">CBS 342.82</strain>
    </source>
</reference>
<proteinExistence type="predicted"/>
<dbReference type="Proteomes" id="UP000504637">
    <property type="component" value="Unplaced"/>
</dbReference>
<dbReference type="OrthoDB" id="47007at2759"/>
<dbReference type="SMART" id="SM00906">
    <property type="entry name" value="Fungal_trans"/>
    <property type="match status" value="1"/>
</dbReference>
<feature type="domain" description="Zn(2)-C6 fungal-type" evidence="6">
    <location>
        <begin position="35"/>
        <end position="66"/>
    </location>
</feature>